<dbReference type="AlphaFoldDB" id="A0A0F8XC60"/>
<accession>A0A0F8XC60</accession>
<dbReference type="Pfam" id="PF00696">
    <property type="entry name" value="AA_kinase"/>
    <property type="match status" value="1"/>
</dbReference>
<evidence type="ECO:0000256" key="7">
    <source>
        <dbReference type="ARBA" id="ARBA00022777"/>
    </source>
</evidence>
<reference evidence="10" key="1">
    <citation type="journal article" date="2015" name="Nature">
        <title>Complex archaea that bridge the gap between prokaryotes and eukaryotes.</title>
        <authorList>
            <person name="Spang A."/>
            <person name="Saw J.H."/>
            <person name="Jorgensen S.L."/>
            <person name="Zaremba-Niedzwiedzka K."/>
            <person name="Martijn J."/>
            <person name="Lind A.E."/>
            <person name="van Eijk R."/>
            <person name="Schleper C."/>
            <person name="Guy L."/>
            <person name="Ettema T.J."/>
        </authorList>
    </citation>
    <scope>NUCLEOTIDE SEQUENCE</scope>
</reference>
<dbReference type="NCBIfam" id="TIGR00761">
    <property type="entry name" value="argB"/>
    <property type="match status" value="1"/>
</dbReference>
<gene>
    <name evidence="10" type="ORF">LCGC14_3043480</name>
</gene>
<evidence type="ECO:0000256" key="5">
    <source>
        <dbReference type="ARBA" id="ARBA00022679"/>
    </source>
</evidence>
<proteinExistence type="inferred from homology"/>
<dbReference type="InterPro" id="IPR004662">
    <property type="entry name" value="AcgluKinase_fam"/>
</dbReference>
<dbReference type="SUPFAM" id="SSF53633">
    <property type="entry name" value="Carbamate kinase-like"/>
    <property type="match status" value="1"/>
</dbReference>
<dbReference type="InterPro" id="IPR041727">
    <property type="entry name" value="NAGK-C"/>
</dbReference>
<comment type="pathway">
    <text evidence="1">Amino-acid biosynthesis; L-arginine biosynthesis; N(2)-acetyl-L-ornithine from L-glutamate: step 2/4.</text>
</comment>
<dbReference type="InterPro" id="IPR001048">
    <property type="entry name" value="Asp/Glu/Uridylate_kinase"/>
</dbReference>
<dbReference type="PRINTS" id="PR00474">
    <property type="entry name" value="GLU5KINASE"/>
</dbReference>
<dbReference type="PIRSF" id="PIRSF000728">
    <property type="entry name" value="NAGK"/>
    <property type="match status" value="1"/>
</dbReference>
<evidence type="ECO:0000256" key="2">
    <source>
        <dbReference type="ARBA" id="ARBA00013065"/>
    </source>
</evidence>
<dbReference type="CDD" id="cd04250">
    <property type="entry name" value="AAK_NAGK-C"/>
    <property type="match status" value="1"/>
</dbReference>
<evidence type="ECO:0000256" key="1">
    <source>
        <dbReference type="ARBA" id="ARBA00004828"/>
    </source>
</evidence>
<organism evidence="10">
    <name type="scientific">marine sediment metagenome</name>
    <dbReference type="NCBI Taxonomy" id="412755"/>
    <lineage>
        <taxon>unclassified sequences</taxon>
        <taxon>metagenomes</taxon>
        <taxon>ecological metagenomes</taxon>
    </lineage>
</organism>
<dbReference type="GO" id="GO:0003991">
    <property type="term" value="F:acetylglutamate kinase activity"/>
    <property type="evidence" value="ECO:0007669"/>
    <property type="project" value="UniProtKB-EC"/>
</dbReference>
<keyword evidence="6" id="KW-0547">Nucleotide-binding</keyword>
<protein>
    <recommendedName>
        <fullName evidence="2">acetylglutamate kinase</fullName>
        <ecNumber evidence="2">2.7.2.8</ecNumber>
    </recommendedName>
</protein>
<keyword evidence="8" id="KW-0067">ATP-binding</keyword>
<dbReference type="InterPro" id="IPR037528">
    <property type="entry name" value="ArgB"/>
</dbReference>
<dbReference type="InterPro" id="IPR001057">
    <property type="entry name" value="Glu/AcGlu_kinase"/>
</dbReference>
<dbReference type="PANTHER" id="PTHR23342:SF0">
    <property type="entry name" value="N-ACETYLGLUTAMATE SYNTHASE, MITOCHONDRIAL"/>
    <property type="match status" value="1"/>
</dbReference>
<evidence type="ECO:0000256" key="4">
    <source>
        <dbReference type="ARBA" id="ARBA00022605"/>
    </source>
</evidence>
<keyword evidence="5" id="KW-0808">Transferase</keyword>
<comment type="caution">
    <text evidence="10">The sequence shown here is derived from an EMBL/GenBank/DDBJ whole genome shotgun (WGS) entry which is preliminary data.</text>
</comment>
<dbReference type="PANTHER" id="PTHR23342">
    <property type="entry name" value="N-ACETYLGLUTAMATE SYNTHASE"/>
    <property type="match status" value="1"/>
</dbReference>
<dbReference type="GO" id="GO:0005737">
    <property type="term" value="C:cytoplasm"/>
    <property type="evidence" value="ECO:0007669"/>
    <property type="project" value="InterPro"/>
</dbReference>
<feature type="domain" description="Aspartate/glutamate/uridylate kinase" evidence="9">
    <location>
        <begin position="15"/>
        <end position="252"/>
    </location>
</feature>
<dbReference type="GO" id="GO:0005524">
    <property type="term" value="F:ATP binding"/>
    <property type="evidence" value="ECO:0007669"/>
    <property type="project" value="UniProtKB-KW"/>
</dbReference>
<dbReference type="GO" id="GO:0006526">
    <property type="term" value="P:L-arginine biosynthetic process"/>
    <property type="evidence" value="ECO:0007669"/>
    <property type="project" value="UniProtKB-KW"/>
</dbReference>
<dbReference type="Gene3D" id="3.40.1160.10">
    <property type="entry name" value="Acetylglutamate kinase-like"/>
    <property type="match status" value="1"/>
</dbReference>
<dbReference type="EC" id="2.7.2.8" evidence="2"/>
<dbReference type="InterPro" id="IPR036393">
    <property type="entry name" value="AceGlu_kinase-like_sf"/>
</dbReference>
<sequence>VLMEALPYIKSFYDKTVVIKYGGSAMIDEDLKRNVIQDIIFMEYVGMYPIVVHGGGAQISELMKKLGKKPKFIKGMRITDKETAEIVEMVLDGKINSEIVQLINKNGGNAAGLSGKDGNLIRAKKLLGEKGEDMGYVGEVESINPGIIDVLGKQDFIPVISPIGLGRDGHTYNMNADLVAGEIAAALKAHKLVLLTDVKGIYKSKKTILSTLKIEDAKKLIEKGVIERGMIPKVKACVTALKAGVAKTHIIDGRIPHSLLLEIYTDKGIGTEIVK</sequence>
<evidence type="ECO:0000256" key="8">
    <source>
        <dbReference type="ARBA" id="ARBA00022840"/>
    </source>
</evidence>
<keyword evidence="4" id="KW-0028">Amino-acid biosynthesis</keyword>
<feature type="non-terminal residue" evidence="10">
    <location>
        <position position="1"/>
    </location>
</feature>
<evidence type="ECO:0000256" key="3">
    <source>
        <dbReference type="ARBA" id="ARBA00022571"/>
    </source>
</evidence>
<name>A0A0F8XC60_9ZZZZ</name>
<keyword evidence="3" id="KW-0055">Arginine biosynthesis</keyword>
<evidence type="ECO:0000259" key="9">
    <source>
        <dbReference type="Pfam" id="PF00696"/>
    </source>
</evidence>
<evidence type="ECO:0000256" key="6">
    <source>
        <dbReference type="ARBA" id="ARBA00022741"/>
    </source>
</evidence>
<dbReference type="EMBL" id="LAZR01063933">
    <property type="protein sequence ID" value="KKK58535.1"/>
    <property type="molecule type" value="Genomic_DNA"/>
</dbReference>
<evidence type="ECO:0000313" key="10">
    <source>
        <dbReference type="EMBL" id="KKK58535.1"/>
    </source>
</evidence>
<dbReference type="HAMAP" id="MF_00082">
    <property type="entry name" value="ArgB"/>
    <property type="match status" value="1"/>
</dbReference>
<keyword evidence="7" id="KW-0418">Kinase</keyword>
<dbReference type="FunFam" id="3.40.1160.10:FF:000004">
    <property type="entry name" value="Acetylglutamate kinase"/>
    <property type="match status" value="1"/>
</dbReference>